<dbReference type="Proteomes" id="UP000191946">
    <property type="component" value="Unassembled WGS sequence"/>
</dbReference>
<protein>
    <submittedName>
        <fullName evidence="3">Glycosyl transferase group 1</fullName>
    </submittedName>
</protein>
<reference evidence="4 5" key="1">
    <citation type="submission" date="2015-08" db="EMBL/GenBank/DDBJ databases">
        <title>Draft Genome Sequences of Vibrio parahaemolyticus Strains.</title>
        <authorList>
            <person name="Gonzalez-Escalona N."/>
            <person name="DePaola A."/>
        </authorList>
    </citation>
    <scope>NUCLEOTIDE SEQUENCE [LARGE SCALE GENOMIC DNA]</scope>
    <source>
        <strain evidence="4 5">CFSAN001621</strain>
    </source>
</reference>
<dbReference type="Pfam" id="PF00534">
    <property type="entry name" value="Glycos_transf_1"/>
    <property type="match status" value="1"/>
</dbReference>
<dbReference type="GO" id="GO:0009103">
    <property type="term" value="P:lipopolysaccharide biosynthetic process"/>
    <property type="evidence" value="ECO:0007669"/>
    <property type="project" value="TreeGrafter"/>
</dbReference>
<dbReference type="EMBL" id="LHQV01000010">
    <property type="protein sequence ID" value="OQK01663.1"/>
    <property type="molecule type" value="Genomic_DNA"/>
</dbReference>
<dbReference type="RefSeq" id="WP_005496889.1">
    <property type="nucleotide sequence ID" value="NZ_CP023248.2"/>
</dbReference>
<dbReference type="PANTHER" id="PTHR46401">
    <property type="entry name" value="GLYCOSYLTRANSFERASE WBBK-RELATED"/>
    <property type="match status" value="1"/>
</dbReference>
<keyword evidence="1 3" id="KW-0808">Transferase</keyword>
<name>A0A249W9B8_VIBPH</name>
<dbReference type="EMBL" id="CP023248">
    <property type="protein sequence ID" value="ASZ53375.1"/>
    <property type="molecule type" value="Genomic_DNA"/>
</dbReference>
<dbReference type="Gene3D" id="3.40.50.2000">
    <property type="entry name" value="Glycogen Phosphorylase B"/>
    <property type="match status" value="2"/>
</dbReference>
<evidence type="ECO:0000259" key="2">
    <source>
        <dbReference type="Pfam" id="PF00534"/>
    </source>
</evidence>
<reference evidence="3" key="2">
    <citation type="submission" date="2017-09" db="EMBL/GenBank/DDBJ databases">
        <authorList>
            <person name="Ehlers B."/>
            <person name="Leendertz F.H."/>
        </authorList>
    </citation>
    <scope>NUCLEOTIDE SEQUENCE</scope>
    <source>
        <strain evidence="3">MAVP-26</strain>
    </source>
</reference>
<organism evidence="3">
    <name type="scientific">Vibrio parahaemolyticus</name>
    <dbReference type="NCBI Taxonomy" id="670"/>
    <lineage>
        <taxon>Bacteria</taxon>
        <taxon>Pseudomonadati</taxon>
        <taxon>Pseudomonadota</taxon>
        <taxon>Gammaproteobacteria</taxon>
        <taxon>Vibrionales</taxon>
        <taxon>Vibrionaceae</taxon>
        <taxon>Vibrio</taxon>
    </lineage>
</organism>
<feature type="domain" description="Glycosyl transferase family 1" evidence="2">
    <location>
        <begin position="184"/>
        <end position="321"/>
    </location>
</feature>
<accession>A0A249W9B8</accession>
<evidence type="ECO:0000313" key="3">
    <source>
        <dbReference type="EMBL" id="ASZ53375.1"/>
    </source>
</evidence>
<evidence type="ECO:0000313" key="5">
    <source>
        <dbReference type="Proteomes" id="UP000191946"/>
    </source>
</evidence>
<gene>
    <name evidence="4" type="ORF">AKG60_07065</name>
    <name evidence="3" type="ORF">YA91_23800</name>
</gene>
<dbReference type="GO" id="GO:0016757">
    <property type="term" value="F:glycosyltransferase activity"/>
    <property type="evidence" value="ECO:0007669"/>
    <property type="project" value="InterPro"/>
</dbReference>
<evidence type="ECO:0000256" key="1">
    <source>
        <dbReference type="ARBA" id="ARBA00022679"/>
    </source>
</evidence>
<sequence>MIYNERKLLFWGELPPETVHGISLSNQRILNSLSKNYKIITVIDRASFGGLFRKLFFFTVSLGLLAFNALKKCDYFYVNAPMSKLGLWRVYLAVRVVSFISPKTKVVSHLHRGDFLEFVSQEGHQKLFSKFSMYVDKLLVLANQSKQEIVEYNLFPESKVSVLFNTIVPSTTVDDTLVGENEARYLFCLCNYIETKRIDSLVKLANQLSYDVEFNGVTSSQDYMRSLEQLDFGGHCSFGGVIRGEQKEEKLKGAKALVLPSLNEGMPLVLLESLAQGTPVICFDVGYIKEYLGDGYPGLVKELTDESLGERLQWLEDLSEEDYVELRRRSFELFWDNFDPAKICIHTRQLFS</sequence>
<dbReference type="AlphaFoldDB" id="A0A249W9B8"/>
<proteinExistence type="predicted"/>
<dbReference type="SUPFAM" id="SSF53756">
    <property type="entry name" value="UDP-Glycosyltransferase/glycogen phosphorylase"/>
    <property type="match status" value="1"/>
</dbReference>
<evidence type="ECO:0000313" key="4">
    <source>
        <dbReference type="EMBL" id="OQK01663.1"/>
    </source>
</evidence>
<dbReference type="CDD" id="cd03801">
    <property type="entry name" value="GT4_PimA-like"/>
    <property type="match status" value="1"/>
</dbReference>
<dbReference type="PANTHER" id="PTHR46401:SF2">
    <property type="entry name" value="GLYCOSYLTRANSFERASE WBBK-RELATED"/>
    <property type="match status" value="1"/>
</dbReference>
<dbReference type="InterPro" id="IPR001296">
    <property type="entry name" value="Glyco_trans_1"/>
</dbReference>
<keyword evidence="5" id="KW-1185">Reference proteome</keyword>